<sequence>MGESPGCVGVPVEAGGCYDDHLQEKWPAKGDIDIVFGILSERRVGEPVDLEITVTNRTDSVCRYGFEVESNQFLDPDQRKFEVTVVGELEPGASKERVERTPAIGESSPLFSVEYVDRRCRPVG</sequence>
<comment type="caution">
    <text evidence="1">The sequence shown here is derived from an EMBL/GenBank/DDBJ whole genome shotgun (WGS) entry which is preliminary data.</text>
</comment>
<reference evidence="1" key="1">
    <citation type="submission" date="2022-06" db="EMBL/GenBank/DDBJ databases">
        <title>Genome public.</title>
        <authorList>
            <person name="Sun Q."/>
        </authorList>
    </citation>
    <scope>NUCLEOTIDE SEQUENCE</scope>
    <source>
        <strain evidence="1">CWNU-1</strain>
    </source>
</reference>
<protein>
    <submittedName>
        <fullName evidence="1">Uncharacterized protein</fullName>
    </submittedName>
</protein>
<dbReference type="Proteomes" id="UP001431429">
    <property type="component" value="Unassembled WGS sequence"/>
</dbReference>
<proteinExistence type="predicted"/>
<accession>A0ABT0UQN8</accession>
<evidence type="ECO:0000313" key="1">
    <source>
        <dbReference type="EMBL" id="MCM2390919.1"/>
    </source>
</evidence>
<evidence type="ECO:0000313" key="2">
    <source>
        <dbReference type="Proteomes" id="UP001431429"/>
    </source>
</evidence>
<gene>
    <name evidence="1" type="ORF">NBG84_21890</name>
</gene>
<name>A0ABT0UQN8_9ACTN</name>
<organism evidence="1 2">
    <name type="scientific">Streptomyces albipurpureus</name>
    <dbReference type="NCBI Taxonomy" id="2897419"/>
    <lineage>
        <taxon>Bacteria</taxon>
        <taxon>Bacillati</taxon>
        <taxon>Actinomycetota</taxon>
        <taxon>Actinomycetes</taxon>
        <taxon>Kitasatosporales</taxon>
        <taxon>Streptomycetaceae</taxon>
        <taxon>Streptomyces</taxon>
    </lineage>
</organism>
<keyword evidence="2" id="KW-1185">Reference proteome</keyword>
<dbReference type="EMBL" id="JAMQAW010000027">
    <property type="protein sequence ID" value="MCM2390919.1"/>
    <property type="molecule type" value="Genomic_DNA"/>
</dbReference>